<protein>
    <recommendedName>
        <fullName evidence="11">Kinesin motor domain-containing protein</fullName>
    </recommendedName>
</protein>
<keyword evidence="10" id="KW-0472">Membrane</keyword>
<dbReference type="STRING" id="8022.A0A060Y676"/>
<reference evidence="12" key="1">
    <citation type="journal article" date="2014" name="Nat. Commun.">
        <title>The rainbow trout genome provides novel insights into evolution after whole-genome duplication in vertebrates.</title>
        <authorList>
            <person name="Berthelot C."/>
            <person name="Brunet F."/>
            <person name="Chalopin D."/>
            <person name="Juanchich A."/>
            <person name="Bernard M."/>
            <person name="Noel B."/>
            <person name="Bento P."/>
            <person name="Da Silva C."/>
            <person name="Labadie K."/>
            <person name="Alberti A."/>
            <person name="Aury J.M."/>
            <person name="Louis A."/>
            <person name="Dehais P."/>
            <person name="Bardou P."/>
            <person name="Montfort J."/>
            <person name="Klopp C."/>
            <person name="Cabau C."/>
            <person name="Gaspin C."/>
            <person name="Thorgaard G.H."/>
            <person name="Boussaha M."/>
            <person name="Quillet E."/>
            <person name="Guyomard R."/>
            <person name="Galiana D."/>
            <person name="Bobe J."/>
            <person name="Volff J.N."/>
            <person name="Genet C."/>
            <person name="Wincker P."/>
            <person name="Jaillon O."/>
            <person name="Roest Crollius H."/>
            <person name="Guiguen Y."/>
        </authorList>
    </citation>
    <scope>NUCLEOTIDE SEQUENCE [LARGE SCALE GENOMIC DNA]</scope>
</reference>
<dbReference type="GO" id="GO:0090307">
    <property type="term" value="P:mitotic spindle assembly"/>
    <property type="evidence" value="ECO:0007669"/>
    <property type="project" value="TreeGrafter"/>
</dbReference>
<evidence type="ECO:0000259" key="11">
    <source>
        <dbReference type="PROSITE" id="PS50067"/>
    </source>
</evidence>
<gene>
    <name evidence="12" type="ORF">GSONMT00060312001</name>
</gene>
<dbReference type="EMBL" id="FR907635">
    <property type="protein sequence ID" value="CDQ87032.1"/>
    <property type="molecule type" value="Genomic_DNA"/>
</dbReference>
<keyword evidence="10" id="KW-0812">Transmembrane</keyword>
<dbReference type="GO" id="GO:0007018">
    <property type="term" value="P:microtubule-based movement"/>
    <property type="evidence" value="ECO:0007669"/>
    <property type="project" value="InterPro"/>
</dbReference>
<dbReference type="AlphaFoldDB" id="A0A060Y676"/>
<dbReference type="PANTHER" id="PTHR47970:SF29">
    <property type="entry name" value="KINESIN FAMILY MEMBER 20B"/>
    <property type="match status" value="1"/>
</dbReference>
<dbReference type="PROSITE" id="PS50067">
    <property type="entry name" value="KINESIN_MOTOR_2"/>
    <property type="match status" value="1"/>
</dbReference>
<dbReference type="GO" id="GO:0051231">
    <property type="term" value="P:spindle elongation"/>
    <property type="evidence" value="ECO:0007669"/>
    <property type="project" value="TreeGrafter"/>
</dbReference>
<dbReference type="PaxDb" id="8022-A0A060Y676"/>
<evidence type="ECO:0000256" key="9">
    <source>
        <dbReference type="PROSITE-ProRule" id="PRU00283"/>
    </source>
</evidence>
<dbReference type="InterPro" id="IPR047149">
    <property type="entry name" value="KIF11-like"/>
</dbReference>
<keyword evidence="2" id="KW-0963">Cytoplasm</keyword>
<dbReference type="SMART" id="SM00129">
    <property type="entry name" value="KISc"/>
    <property type="match status" value="1"/>
</dbReference>
<sequence>MLPRQRDIERIFDAINILGIRFLTMMESCFYNKLESVEREVNFDDLKKDLFSEFNSIDSQESCLEEHEHLQVYLRIRPFTTTESEKGESQDCVSIERPDTVLLKAPRTSLSARLRDKSAQRFQFSQVLGPETTQREMFDSTVRGLVKEVLEGGNSLVFTYGVTNAGKTFTFLGPEANGGILPRSLNVIFNSIEGRVYDQMTIKPQRCREFIRLTKDQQSEEATNKRNLFRLLKESDNQKSFTNKTTLEGKKMYYFICYSADAFYPKRLSQEFIHFYLFIYLFLFHLYLTK</sequence>
<dbReference type="GO" id="GO:0072686">
    <property type="term" value="C:mitotic spindle"/>
    <property type="evidence" value="ECO:0007669"/>
    <property type="project" value="TreeGrafter"/>
</dbReference>
<keyword evidence="3" id="KW-0597">Phosphoprotein</keyword>
<dbReference type="GO" id="GO:0008017">
    <property type="term" value="F:microtubule binding"/>
    <property type="evidence" value="ECO:0007669"/>
    <property type="project" value="InterPro"/>
</dbReference>
<comment type="similarity">
    <text evidence="9">Belongs to the TRAFAC class myosin-kinesin ATPase superfamily. Kinesin family.</text>
</comment>
<evidence type="ECO:0000256" key="5">
    <source>
        <dbReference type="ARBA" id="ARBA00022840"/>
    </source>
</evidence>
<keyword evidence="5 9" id="KW-0067">ATP-binding</keyword>
<reference evidence="12" key="2">
    <citation type="submission" date="2014-03" db="EMBL/GenBank/DDBJ databases">
        <authorList>
            <person name="Genoscope - CEA"/>
        </authorList>
    </citation>
    <scope>NUCLEOTIDE SEQUENCE</scope>
</reference>
<evidence type="ECO:0000256" key="3">
    <source>
        <dbReference type="ARBA" id="ARBA00022553"/>
    </source>
</evidence>
<comment type="subcellular location">
    <subcellularLocation>
        <location evidence="1">Cytoplasm</location>
        <location evidence="1">Cytoskeleton</location>
        <location evidence="1">Spindle</location>
    </subcellularLocation>
</comment>
<keyword evidence="6" id="KW-0175">Coiled coil</keyword>
<dbReference type="Proteomes" id="UP000193380">
    <property type="component" value="Unassembled WGS sequence"/>
</dbReference>
<dbReference type="Pfam" id="PF00225">
    <property type="entry name" value="Kinesin"/>
    <property type="match status" value="1"/>
</dbReference>
<evidence type="ECO:0000313" key="13">
    <source>
        <dbReference type="Proteomes" id="UP000193380"/>
    </source>
</evidence>
<dbReference type="GO" id="GO:0008574">
    <property type="term" value="F:plus-end-directed microtubule motor activity"/>
    <property type="evidence" value="ECO:0007669"/>
    <property type="project" value="TreeGrafter"/>
</dbReference>
<evidence type="ECO:0000256" key="10">
    <source>
        <dbReference type="SAM" id="Phobius"/>
    </source>
</evidence>
<dbReference type="SUPFAM" id="SSF52540">
    <property type="entry name" value="P-loop containing nucleoside triphosphate hydrolases"/>
    <property type="match status" value="1"/>
</dbReference>
<name>A0A060Y676_ONCMY</name>
<dbReference type="InterPro" id="IPR001752">
    <property type="entry name" value="Kinesin_motor_dom"/>
</dbReference>
<dbReference type="InterPro" id="IPR036961">
    <property type="entry name" value="Kinesin_motor_dom_sf"/>
</dbReference>
<evidence type="ECO:0000256" key="7">
    <source>
        <dbReference type="ARBA" id="ARBA00023175"/>
    </source>
</evidence>
<dbReference type="PANTHER" id="PTHR47970">
    <property type="entry name" value="KINESIN-LIKE PROTEIN KIF11"/>
    <property type="match status" value="1"/>
</dbReference>
<proteinExistence type="inferred from homology"/>
<organism evidence="12 13">
    <name type="scientific">Oncorhynchus mykiss</name>
    <name type="common">Rainbow trout</name>
    <name type="synonym">Salmo gairdneri</name>
    <dbReference type="NCBI Taxonomy" id="8022"/>
    <lineage>
        <taxon>Eukaryota</taxon>
        <taxon>Metazoa</taxon>
        <taxon>Chordata</taxon>
        <taxon>Craniata</taxon>
        <taxon>Vertebrata</taxon>
        <taxon>Euteleostomi</taxon>
        <taxon>Actinopterygii</taxon>
        <taxon>Neopterygii</taxon>
        <taxon>Teleostei</taxon>
        <taxon>Protacanthopterygii</taxon>
        <taxon>Salmoniformes</taxon>
        <taxon>Salmonidae</taxon>
        <taxon>Salmoninae</taxon>
        <taxon>Oncorhynchus</taxon>
    </lineage>
</organism>
<dbReference type="InterPro" id="IPR027417">
    <property type="entry name" value="P-loop_NTPase"/>
</dbReference>
<keyword evidence="4 9" id="KW-0547">Nucleotide-binding</keyword>
<dbReference type="GO" id="GO:0005634">
    <property type="term" value="C:nucleus"/>
    <property type="evidence" value="ECO:0007669"/>
    <property type="project" value="TreeGrafter"/>
</dbReference>
<feature type="transmembrane region" description="Helical" evidence="10">
    <location>
        <begin position="272"/>
        <end position="288"/>
    </location>
</feature>
<keyword evidence="8" id="KW-0206">Cytoskeleton</keyword>
<dbReference type="GO" id="GO:0005876">
    <property type="term" value="C:spindle microtubule"/>
    <property type="evidence" value="ECO:0007669"/>
    <property type="project" value="TreeGrafter"/>
</dbReference>
<dbReference type="GO" id="GO:0005524">
    <property type="term" value="F:ATP binding"/>
    <property type="evidence" value="ECO:0007669"/>
    <property type="project" value="UniProtKB-UniRule"/>
</dbReference>
<evidence type="ECO:0000256" key="6">
    <source>
        <dbReference type="ARBA" id="ARBA00023054"/>
    </source>
</evidence>
<keyword evidence="7 9" id="KW-0505">Motor protein</keyword>
<feature type="domain" description="Kinesin motor" evidence="11">
    <location>
        <begin position="69"/>
        <end position="290"/>
    </location>
</feature>
<evidence type="ECO:0000256" key="4">
    <source>
        <dbReference type="ARBA" id="ARBA00022741"/>
    </source>
</evidence>
<evidence type="ECO:0000256" key="2">
    <source>
        <dbReference type="ARBA" id="ARBA00022490"/>
    </source>
</evidence>
<evidence type="ECO:0000313" key="12">
    <source>
        <dbReference type="EMBL" id="CDQ87032.1"/>
    </source>
</evidence>
<dbReference type="Gene3D" id="3.40.850.10">
    <property type="entry name" value="Kinesin motor domain"/>
    <property type="match status" value="1"/>
</dbReference>
<evidence type="ECO:0000256" key="1">
    <source>
        <dbReference type="ARBA" id="ARBA00004186"/>
    </source>
</evidence>
<accession>A0A060Y676</accession>
<feature type="binding site" evidence="9">
    <location>
        <begin position="161"/>
        <end position="168"/>
    </location>
    <ligand>
        <name>ATP</name>
        <dbReference type="ChEBI" id="CHEBI:30616"/>
    </ligand>
</feature>
<evidence type="ECO:0000256" key="8">
    <source>
        <dbReference type="ARBA" id="ARBA00023212"/>
    </source>
</evidence>
<keyword evidence="10" id="KW-1133">Transmembrane helix</keyword>